<organism evidence="24 25">
    <name type="scientific">Alteromonas naphthalenivorans</name>
    <dbReference type="NCBI Taxonomy" id="715451"/>
    <lineage>
        <taxon>Bacteria</taxon>
        <taxon>Pseudomonadati</taxon>
        <taxon>Pseudomonadota</taxon>
        <taxon>Gammaproteobacteria</taxon>
        <taxon>Alteromonadales</taxon>
        <taxon>Alteromonadaceae</taxon>
        <taxon>Alteromonas/Salinimonas group</taxon>
        <taxon>Alteromonas</taxon>
    </lineage>
</organism>
<comment type="catalytic activity">
    <reaction evidence="17">
        <text>(6S)-5,6,7,8-tetrahydrofolyl-(gamma-L-Glu)(n) + L-glutamate + ATP = (6S)-5,6,7,8-tetrahydrofolyl-(gamma-L-Glu)(n+1) + ADP + phosphate + H(+)</text>
        <dbReference type="Rhea" id="RHEA:10580"/>
        <dbReference type="Rhea" id="RHEA-COMP:14738"/>
        <dbReference type="Rhea" id="RHEA-COMP:14740"/>
        <dbReference type="ChEBI" id="CHEBI:15378"/>
        <dbReference type="ChEBI" id="CHEBI:29985"/>
        <dbReference type="ChEBI" id="CHEBI:30616"/>
        <dbReference type="ChEBI" id="CHEBI:43474"/>
        <dbReference type="ChEBI" id="CHEBI:141005"/>
        <dbReference type="ChEBI" id="CHEBI:456216"/>
        <dbReference type="EC" id="6.3.2.17"/>
    </reaction>
</comment>
<evidence type="ECO:0000256" key="6">
    <source>
        <dbReference type="ARBA" id="ARBA00013025"/>
    </source>
</evidence>
<proteinExistence type="inferred from homology"/>
<dbReference type="GO" id="GO:0046872">
    <property type="term" value="F:metal ion binding"/>
    <property type="evidence" value="ECO:0007669"/>
    <property type="project" value="UniProtKB-KW"/>
</dbReference>
<comment type="pathway">
    <text evidence="2">Cofactor biosynthesis; tetrahydrofolate biosynthesis; 7,8-dihydrofolate from 2-amino-4-hydroxy-6-hydroxymethyl-7,8-dihydropteridine diphosphate and 4-aminobenzoate: step 2/2.</text>
</comment>
<evidence type="ECO:0000256" key="17">
    <source>
        <dbReference type="ARBA" id="ARBA00047493"/>
    </source>
</evidence>
<dbReference type="Pfam" id="PF02875">
    <property type="entry name" value="Mur_ligase_C"/>
    <property type="match status" value="1"/>
</dbReference>
<keyword evidence="11 21" id="KW-0067">ATP-binding</keyword>
<dbReference type="EMBL" id="CP002339">
    <property type="protein sequence ID" value="AEF02562.1"/>
    <property type="molecule type" value="Genomic_DNA"/>
</dbReference>
<feature type="domain" description="Mur ligase central" evidence="23">
    <location>
        <begin position="56"/>
        <end position="202"/>
    </location>
</feature>
<evidence type="ECO:0000256" key="16">
    <source>
        <dbReference type="ARBA" id="ARBA00032510"/>
    </source>
</evidence>
<dbReference type="EC" id="6.3.2.12" evidence="5"/>
<comment type="catalytic activity">
    <reaction evidence="20">
        <text>7,8-dihydropteroate + L-glutamate + ATP = 7,8-dihydrofolate + ADP + phosphate + H(+)</text>
        <dbReference type="Rhea" id="RHEA:23584"/>
        <dbReference type="ChEBI" id="CHEBI:15378"/>
        <dbReference type="ChEBI" id="CHEBI:17839"/>
        <dbReference type="ChEBI" id="CHEBI:29985"/>
        <dbReference type="ChEBI" id="CHEBI:30616"/>
        <dbReference type="ChEBI" id="CHEBI:43474"/>
        <dbReference type="ChEBI" id="CHEBI:57451"/>
        <dbReference type="ChEBI" id="CHEBI:456216"/>
        <dbReference type="EC" id="6.3.2.12"/>
    </reaction>
</comment>
<evidence type="ECO:0000256" key="14">
    <source>
        <dbReference type="ARBA" id="ARBA00030048"/>
    </source>
</evidence>
<evidence type="ECO:0000256" key="11">
    <source>
        <dbReference type="ARBA" id="ARBA00022840"/>
    </source>
</evidence>
<dbReference type="PANTHER" id="PTHR11136:SF0">
    <property type="entry name" value="DIHYDROFOLATE SYNTHETASE-RELATED"/>
    <property type="match status" value="1"/>
</dbReference>
<evidence type="ECO:0000256" key="8">
    <source>
        <dbReference type="ARBA" id="ARBA00022598"/>
    </source>
</evidence>
<dbReference type="PIRSF" id="PIRSF001563">
    <property type="entry name" value="Folylpolyglu_synth"/>
    <property type="match status" value="1"/>
</dbReference>
<evidence type="ECO:0000259" key="23">
    <source>
        <dbReference type="Pfam" id="PF08245"/>
    </source>
</evidence>
<evidence type="ECO:0000256" key="19">
    <source>
        <dbReference type="ARBA" id="ARBA00049035"/>
    </source>
</evidence>
<accession>F5ZCG9</accession>
<dbReference type="GO" id="GO:0046656">
    <property type="term" value="P:folic acid biosynthetic process"/>
    <property type="evidence" value="ECO:0007669"/>
    <property type="project" value="UniProtKB-KW"/>
</dbReference>
<dbReference type="HOGENOM" id="CLU_015869_1_0_6"/>
<dbReference type="OrthoDB" id="9809356at2"/>
<evidence type="ECO:0000313" key="24">
    <source>
        <dbReference type="EMBL" id="AEF02562.1"/>
    </source>
</evidence>
<comment type="catalytic activity">
    <reaction evidence="18">
        <text>10-formyltetrahydrofolyl-(gamma-L-Glu)(n) + L-glutamate + ATP = 10-formyltetrahydrofolyl-(gamma-L-Glu)(n+1) + ADP + phosphate + H(+)</text>
        <dbReference type="Rhea" id="RHEA:51904"/>
        <dbReference type="Rhea" id="RHEA-COMP:13088"/>
        <dbReference type="Rhea" id="RHEA-COMP:14300"/>
        <dbReference type="ChEBI" id="CHEBI:15378"/>
        <dbReference type="ChEBI" id="CHEBI:29985"/>
        <dbReference type="ChEBI" id="CHEBI:30616"/>
        <dbReference type="ChEBI" id="CHEBI:43474"/>
        <dbReference type="ChEBI" id="CHEBI:134413"/>
        <dbReference type="ChEBI" id="CHEBI:456216"/>
        <dbReference type="EC" id="6.3.2.17"/>
    </reaction>
</comment>
<dbReference type="SUPFAM" id="SSF53623">
    <property type="entry name" value="MurD-like peptide ligases, catalytic domain"/>
    <property type="match status" value="1"/>
</dbReference>
<keyword evidence="13" id="KW-0289">Folate biosynthesis</keyword>
<dbReference type="InterPro" id="IPR001645">
    <property type="entry name" value="Folylpolyglutamate_synth"/>
</dbReference>
<evidence type="ECO:0000256" key="7">
    <source>
        <dbReference type="ARBA" id="ARBA00019357"/>
    </source>
</evidence>
<sequence>MNTQKNQNTGSTTTLSQWLSHLESIHPSAIDMGLERVKSVANAMGIHLKDALLITVAGTNGKGTTCRLLEQAMLAKGKTVAVFSSPHLVSYCERVRLNGELAEEGAFCRAFELIEKARGDITLTYFEFGTLAAMKMMQDWGVDVAVLEVGLGGRLDAANILDPDLAIITTIDLDHQDWLGDTREAIAREKAGIMRKNGKAVIGELLPPSSLRDVVSELDVDARWAQQDFFIVENTAPNNSLSASTSRTWQWKGKHTEFTQLPYPHIPQQNVSTALAALELLNLLPDEAAIKHIIANTRLPGRQQEISQNPLVVVDVAHNPQATKAMREWLKRYPANKIRVVAGMLKDKSIVETLAPLSSLNAQWYLASTSGPRGCDADVLAGALLDAQLDKSYIKTFSDVTNAYKAARNDYQEGELILVFGSFVTVAEVLDYTNANEQQ</sequence>
<keyword evidence="10 21" id="KW-0547">Nucleotide-binding</keyword>
<evidence type="ECO:0000256" key="18">
    <source>
        <dbReference type="ARBA" id="ARBA00047808"/>
    </source>
</evidence>
<evidence type="ECO:0000256" key="4">
    <source>
        <dbReference type="ARBA" id="ARBA00008276"/>
    </source>
</evidence>
<evidence type="ECO:0000313" key="25">
    <source>
        <dbReference type="Proteomes" id="UP000000683"/>
    </source>
</evidence>
<evidence type="ECO:0000256" key="3">
    <source>
        <dbReference type="ARBA" id="ARBA00005150"/>
    </source>
</evidence>
<evidence type="ECO:0000256" key="10">
    <source>
        <dbReference type="ARBA" id="ARBA00022741"/>
    </source>
</evidence>
<keyword evidence="9" id="KW-0479">Metal-binding</keyword>
<dbReference type="InterPro" id="IPR013221">
    <property type="entry name" value="Mur_ligase_cen"/>
</dbReference>
<dbReference type="SUPFAM" id="SSF53244">
    <property type="entry name" value="MurD-like peptide ligases, peptide-binding domain"/>
    <property type="match status" value="1"/>
</dbReference>
<evidence type="ECO:0000259" key="22">
    <source>
        <dbReference type="Pfam" id="PF02875"/>
    </source>
</evidence>
<keyword evidence="25" id="KW-1185">Reference proteome</keyword>
<comment type="catalytic activity">
    <reaction evidence="19">
        <text>(6R)-5,10-methylenetetrahydrofolyl-(gamma-L-Glu)(n) + L-glutamate + ATP = (6R)-5,10-methylenetetrahydrofolyl-(gamma-L-Glu)(n+1) + ADP + phosphate + H(+)</text>
        <dbReference type="Rhea" id="RHEA:51912"/>
        <dbReference type="Rhea" id="RHEA-COMP:13257"/>
        <dbReference type="Rhea" id="RHEA-COMP:13258"/>
        <dbReference type="ChEBI" id="CHEBI:15378"/>
        <dbReference type="ChEBI" id="CHEBI:29985"/>
        <dbReference type="ChEBI" id="CHEBI:30616"/>
        <dbReference type="ChEBI" id="CHEBI:43474"/>
        <dbReference type="ChEBI" id="CHEBI:136572"/>
        <dbReference type="ChEBI" id="CHEBI:456216"/>
        <dbReference type="EC" id="6.3.2.17"/>
    </reaction>
</comment>
<dbReference type="Gene3D" id="3.40.1190.10">
    <property type="entry name" value="Mur-like, catalytic domain"/>
    <property type="match status" value="1"/>
</dbReference>
<dbReference type="EC" id="6.3.2.17" evidence="6"/>
<evidence type="ECO:0000256" key="2">
    <source>
        <dbReference type="ARBA" id="ARBA00004799"/>
    </source>
</evidence>
<dbReference type="eggNOG" id="COG0285">
    <property type="taxonomic scope" value="Bacteria"/>
</dbReference>
<dbReference type="NCBIfam" id="NF008101">
    <property type="entry name" value="PRK10846.1"/>
    <property type="match status" value="1"/>
</dbReference>
<name>F5ZCG9_ALTNA</name>
<evidence type="ECO:0000256" key="21">
    <source>
        <dbReference type="PIRNR" id="PIRNR001563"/>
    </source>
</evidence>
<dbReference type="Gene3D" id="3.90.190.20">
    <property type="entry name" value="Mur ligase, C-terminal domain"/>
    <property type="match status" value="1"/>
</dbReference>
<dbReference type="Proteomes" id="UP000000683">
    <property type="component" value="Chromosome"/>
</dbReference>
<dbReference type="InterPro" id="IPR036565">
    <property type="entry name" value="Mur-like_cat_sf"/>
</dbReference>
<dbReference type="NCBIfam" id="TIGR01499">
    <property type="entry name" value="folC"/>
    <property type="match status" value="1"/>
</dbReference>
<keyword evidence="8 21" id="KW-0436">Ligase</keyword>
<evidence type="ECO:0000256" key="15">
    <source>
        <dbReference type="ARBA" id="ARBA00030592"/>
    </source>
</evidence>
<dbReference type="GO" id="GO:0005737">
    <property type="term" value="C:cytoplasm"/>
    <property type="evidence" value="ECO:0007669"/>
    <property type="project" value="TreeGrafter"/>
</dbReference>
<dbReference type="RefSeq" id="WP_013783503.1">
    <property type="nucleotide sequence ID" value="NC_015554.1"/>
</dbReference>
<gene>
    <name evidence="24" type="ordered locus">ambt_05070</name>
</gene>
<evidence type="ECO:0000256" key="12">
    <source>
        <dbReference type="ARBA" id="ARBA00022842"/>
    </source>
</evidence>
<dbReference type="UniPathway" id="UPA00077">
    <property type="reaction ID" value="UER00157"/>
</dbReference>
<evidence type="ECO:0000256" key="13">
    <source>
        <dbReference type="ARBA" id="ARBA00022909"/>
    </source>
</evidence>
<evidence type="ECO:0000256" key="1">
    <source>
        <dbReference type="ARBA" id="ARBA00002714"/>
    </source>
</evidence>
<dbReference type="InterPro" id="IPR004101">
    <property type="entry name" value="Mur_ligase_C"/>
</dbReference>
<dbReference type="GO" id="GO:0008841">
    <property type="term" value="F:dihydrofolate synthase activity"/>
    <property type="evidence" value="ECO:0007669"/>
    <property type="project" value="UniProtKB-EC"/>
</dbReference>
<evidence type="ECO:0000256" key="20">
    <source>
        <dbReference type="ARBA" id="ARBA00049161"/>
    </source>
</evidence>
<dbReference type="PANTHER" id="PTHR11136">
    <property type="entry name" value="FOLYLPOLYGLUTAMATE SYNTHASE-RELATED"/>
    <property type="match status" value="1"/>
</dbReference>
<evidence type="ECO:0000256" key="9">
    <source>
        <dbReference type="ARBA" id="ARBA00022723"/>
    </source>
</evidence>
<comment type="pathway">
    <text evidence="3">Cofactor biosynthesis; tetrahydrofolylpolyglutamate biosynthesis.</text>
</comment>
<comment type="function">
    <text evidence="1">Functions in two distinct reactions of the de novo folate biosynthetic pathway. Catalyzes the addition of a glutamate residue to dihydropteroate (7,8-dihydropteroate or H2Pte) to form dihydrofolate (7,8-dihydrofolate monoglutamate or H2Pte-Glu). Also catalyzes successive additions of L-glutamate to tetrahydrofolate or 10-formyltetrahydrofolate or 5,10-methylenetetrahydrofolate, leading to folylpolyglutamate derivatives.</text>
</comment>
<dbReference type="AlphaFoldDB" id="F5ZCG9"/>
<comment type="similarity">
    <text evidence="4 21">Belongs to the folylpolyglutamate synthase family.</text>
</comment>
<dbReference type="KEGG" id="alt:ambt_05070"/>
<protein>
    <recommendedName>
        <fullName evidence="7">Dihydrofolate synthase/folylpolyglutamate synthase</fullName>
        <ecNumber evidence="5">6.3.2.12</ecNumber>
        <ecNumber evidence="6">6.3.2.17</ecNumber>
    </recommendedName>
    <alternativeName>
        <fullName evidence="16">Folylpoly-gamma-glutamate synthetase-dihydrofolate synthetase</fullName>
    </alternativeName>
    <alternativeName>
        <fullName evidence="14">Folylpolyglutamate synthetase</fullName>
    </alternativeName>
    <alternativeName>
        <fullName evidence="15">Tetrahydrofolylpolyglutamate synthase</fullName>
    </alternativeName>
</protein>
<feature type="domain" description="Mur ligase C-terminal" evidence="22">
    <location>
        <begin position="301"/>
        <end position="423"/>
    </location>
</feature>
<dbReference type="GO" id="GO:0004326">
    <property type="term" value="F:tetrahydrofolylpolyglutamate synthase activity"/>
    <property type="evidence" value="ECO:0007669"/>
    <property type="project" value="UniProtKB-EC"/>
</dbReference>
<keyword evidence="12" id="KW-0460">Magnesium</keyword>
<dbReference type="GO" id="GO:0005524">
    <property type="term" value="F:ATP binding"/>
    <property type="evidence" value="ECO:0007669"/>
    <property type="project" value="UniProtKB-KW"/>
</dbReference>
<dbReference type="Pfam" id="PF08245">
    <property type="entry name" value="Mur_ligase_M"/>
    <property type="match status" value="1"/>
</dbReference>
<evidence type="ECO:0000256" key="5">
    <source>
        <dbReference type="ARBA" id="ARBA00013023"/>
    </source>
</evidence>
<reference evidence="24 25" key="1">
    <citation type="journal article" date="2011" name="J. Bacteriol.">
        <title>Complete genome sequence of the polycyclic aromatic hydrocarbon-degrading bacterium Alteromonas sp. strain SN2.</title>
        <authorList>
            <person name="Jin H.M."/>
            <person name="Jeong H."/>
            <person name="Moon E.J."/>
            <person name="Math R.K."/>
            <person name="Lee K."/>
            <person name="Kim H.J."/>
            <person name="Jeon C.O."/>
            <person name="Oh T.K."/>
            <person name="Kim J.F."/>
        </authorList>
    </citation>
    <scope>NUCLEOTIDE SEQUENCE [LARGE SCALE GENOMIC DNA]</scope>
    <source>
        <strain evidence="25">JCM 17741 / KACC 18427 / KCTC 11700BP / SN2</strain>
    </source>
</reference>
<dbReference type="GO" id="GO:0046654">
    <property type="term" value="P:tetrahydrofolate biosynthetic process"/>
    <property type="evidence" value="ECO:0007669"/>
    <property type="project" value="UniProtKB-UniPathway"/>
</dbReference>
<dbReference type="InterPro" id="IPR036615">
    <property type="entry name" value="Mur_ligase_C_dom_sf"/>
</dbReference>